<sequence>MAPENIEMIRQSAQRALGVIKAADGNTTADKHFLFNRKQVLTKRKLPPYYLVYFLLVDLLGFKNLGRFEKIDWFIPIDFNGKAFLLEHGKFGFGLYAHDPESEGPAAEEIATRVQKAIKAATPFFDHLARQAIELSEVNVINNSIPLFCRFEFMREAYKSKCSESVAESVLHALKVKQKDLPLGIWAFGGANSNLKQEANWLGISAIESFFSWTEHVLIHVAILTGGITTAREVADLAAADWSRKFKAVFDIAETEEKSLFDSALSLRQELRNHIAHGAFGKGGEAFSFHSSAGAVPVLLPEKIGSKKFSLGSNLNFDYELAFGVVDKFILLLWSGKRAPAQLYIQGSSLPAILTFCADGTYSRAMASLGEMENLVEYLSNVADQSANMDW</sequence>
<dbReference type="RefSeq" id="WP_280163688.1">
    <property type="nucleotide sequence ID" value="NZ_CP093428.1"/>
</dbReference>
<evidence type="ECO:0000313" key="1">
    <source>
        <dbReference type="EMBL" id="WGK92899.1"/>
    </source>
</evidence>
<keyword evidence="2" id="KW-1185">Reference proteome</keyword>
<dbReference type="EMBL" id="CP093428">
    <property type="protein sequence ID" value="WGK92899.1"/>
    <property type="molecule type" value="Genomic_DNA"/>
</dbReference>
<name>A0ABY8N0G9_9PSED</name>
<proteinExistence type="predicted"/>
<evidence type="ECO:0008006" key="3">
    <source>
        <dbReference type="Google" id="ProtNLM"/>
    </source>
</evidence>
<accession>A0ABY8N0G9</accession>
<dbReference type="Proteomes" id="UP001243713">
    <property type="component" value="Chromosome"/>
</dbReference>
<protein>
    <recommendedName>
        <fullName evidence="3">Apea-like HEPN domain-containing protein</fullName>
    </recommendedName>
</protein>
<evidence type="ECO:0000313" key="2">
    <source>
        <dbReference type="Proteomes" id="UP001243713"/>
    </source>
</evidence>
<organism evidence="1 2">
    <name type="scientific">Pseudomonas migulae</name>
    <dbReference type="NCBI Taxonomy" id="78543"/>
    <lineage>
        <taxon>Bacteria</taxon>
        <taxon>Pseudomonadati</taxon>
        <taxon>Pseudomonadota</taxon>
        <taxon>Gammaproteobacteria</taxon>
        <taxon>Pseudomonadales</taxon>
        <taxon>Pseudomonadaceae</taxon>
        <taxon>Pseudomonas</taxon>
    </lineage>
</organism>
<reference evidence="1 2" key="1">
    <citation type="submission" date="2022-03" db="EMBL/GenBank/DDBJ databases">
        <title>Plant growth promoting endophytes with ACC deaminase activity.</title>
        <authorList>
            <person name="Charles T."/>
            <person name="Van Dyk A."/>
            <person name="Cheng J."/>
            <person name="Heil J."/>
        </authorList>
    </citation>
    <scope>NUCLEOTIDE SEQUENCE [LARGE SCALE GENOMIC DNA]</scope>
    <source>
        <strain evidence="1 2">8R6</strain>
    </source>
</reference>
<gene>
    <name evidence="1" type="ORF">MOQ58_12170</name>
</gene>